<dbReference type="RefSeq" id="WP_223875498.1">
    <property type="nucleotide sequence ID" value="NZ_CP099530.1"/>
</dbReference>
<evidence type="ECO:0000313" key="2">
    <source>
        <dbReference type="EMBL" id="MCW0398468.1"/>
    </source>
</evidence>
<dbReference type="EMBL" id="JANFWR010000005">
    <property type="protein sequence ID" value="MCW0398468.1"/>
    <property type="molecule type" value="Genomic_DNA"/>
</dbReference>
<evidence type="ECO:0000256" key="1">
    <source>
        <dbReference type="SAM" id="MobiDB-lite"/>
    </source>
</evidence>
<proteinExistence type="predicted"/>
<sequence length="254" mass="27968">MKRTIWLAATVAFASIVAIFFFQKKENNENSLSQAQLTNSAESSEKSLKPEISATGKEEEKSGPSRPAKKSIRHPFPEVPQTRRGMSFENDPFFAESKAEQAWLDRHGYPNEKQWEAYMTAPEALLKEAADAGDMAAKAILDARLLPTDQQAQQRLIDAGAEGNLFALNMLASYQGGASNGDPVAAYALSRVLEMRGDTRAGITRDAMITKPLSTQQRTLGESEALRINDAINNMYKSKYGIDPKLDKRPIGAQ</sequence>
<dbReference type="Proteomes" id="UP001320843">
    <property type="component" value="Unassembled WGS sequence"/>
</dbReference>
<accession>A0ABT3DSK6</accession>
<evidence type="ECO:0000313" key="3">
    <source>
        <dbReference type="Proteomes" id="UP001320843"/>
    </source>
</evidence>
<feature type="region of interest" description="Disordered" evidence="1">
    <location>
        <begin position="33"/>
        <end position="88"/>
    </location>
</feature>
<keyword evidence="3" id="KW-1185">Reference proteome</keyword>
<feature type="compositionally biased region" description="Polar residues" evidence="1">
    <location>
        <begin position="33"/>
        <end position="42"/>
    </location>
</feature>
<gene>
    <name evidence="2" type="ORF">NB700_001024</name>
</gene>
<protein>
    <recommendedName>
        <fullName evidence="4">Sel1 repeat family protein</fullName>
    </recommendedName>
</protein>
<comment type="caution">
    <text evidence="2">The sequence shown here is derived from an EMBL/GenBank/DDBJ whole genome shotgun (WGS) entry which is preliminary data.</text>
</comment>
<name>A0ABT3DSK6_9XANT</name>
<organism evidence="2 3">
    <name type="scientific">Xanthomonas sacchari</name>
    <dbReference type="NCBI Taxonomy" id="56458"/>
    <lineage>
        <taxon>Bacteria</taxon>
        <taxon>Pseudomonadati</taxon>
        <taxon>Pseudomonadota</taxon>
        <taxon>Gammaproteobacteria</taxon>
        <taxon>Lysobacterales</taxon>
        <taxon>Lysobacteraceae</taxon>
        <taxon>Xanthomonas</taxon>
    </lineage>
</organism>
<evidence type="ECO:0008006" key="4">
    <source>
        <dbReference type="Google" id="ProtNLM"/>
    </source>
</evidence>
<reference evidence="2 3" key="1">
    <citation type="submission" date="2022-06" db="EMBL/GenBank/DDBJ databases">
        <title>Dynamics of rice microbiomes reveals core vertical transmitted seed endophytes.</title>
        <authorList>
            <person name="Liao K."/>
            <person name="Zhang X."/>
        </authorList>
    </citation>
    <scope>NUCLEOTIDE SEQUENCE [LARGE SCALE GENOMIC DNA]</scope>
    <source>
        <strain evidence="2 3">YT10-10-1</strain>
    </source>
</reference>